<evidence type="ECO:0000256" key="3">
    <source>
        <dbReference type="ARBA" id="ARBA00022806"/>
    </source>
</evidence>
<sequence length="570" mass="62976">MAKGEDAVRRKKNKEIRKKLRKKSDSSSVSARVAAIIAAKKRRLSGKRRMCQGMCFSLPTPDDPFNDRHGKPEFEKKRSKRKTHSQKDESSNDGKSAAGTEDMLGGHTSKSKLGENEITDGKHERKKSVTNTRYLDQECTNLERANMEVIKKGCLWGPQGKECENLESPSKFLMWCLSSIGNALQHDDACTDQEGDSLLFDSWGLEFWKCYSTGKDIMETSGNSATTEQIAWMVSSAADTIARKEKEGLCLGSPFLLYLVPSQEKSVKIRSVCKALKPLGIHTVSIHPGASLDHQIQGLKSCEPEFLVSTPERLLELVSLKAIDISSVSMLVFDQLNSFVSSGHIDAIKSIKDSISGAPRLVVFNDCTHYSSIPTVQYLLAGSICRLSLNDSVTSQSSCIVQSVKVCASEDERLQESIQALDQCWSGQTCKLDVLYIGRKVVKSQKLVAALKSRGYSVMVGSDSQIYNDSVDSDSSTKRAVALIDLEHISTADIRKYDIVILPSFVPSIERYTHILSKMARHSINGVLLSLLTKGDTKHVGPLIKILEQCGQEVPEALRSLHATPHMMEE</sequence>
<keyword evidence="4" id="KW-0067">ATP-binding</keyword>
<evidence type="ECO:0000256" key="4">
    <source>
        <dbReference type="ARBA" id="ARBA00022840"/>
    </source>
</evidence>
<accession>A0AAE1MY72</accession>
<evidence type="ECO:0000313" key="7">
    <source>
        <dbReference type="EMBL" id="KAK4279570.1"/>
    </source>
</evidence>
<feature type="compositionally biased region" description="Basic and acidic residues" evidence="5">
    <location>
        <begin position="112"/>
        <end position="123"/>
    </location>
</feature>
<dbReference type="GO" id="GO:0003676">
    <property type="term" value="F:nucleic acid binding"/>
    <property type="evidence" value="ECO:0007669"/>
    <property type="project" value="InterPro"/>
</dbReference>
<feature type="compositionally biased region" description="Basic residues" evidence="5">
    <location>
        <begin position="9"/>
        <end position="22"/>
    </location>
</feature>
<dbReference type="GO" id="GO:0004386">
    <property type="term" value="F:helicase activity"/>
    <property type="evidence" value="ECO:0007669"/>
    <property type="project" value="UniProtKB-KW"/>
</dbReference>
<evidence type="ECO:0000256" key="2">
    <source>
        <dbReference type="ARBA" id="ARBA00022801"/>
    </source>
</evidence>
<dbReference type="EMBL" id="JAWXYG010000002">
    <property type="protein sequence ID" value="KAK4279570.1"/>
    <property type="molecule type" value="Genomic_DNA"/>
</dbReference>
<protein>
    <recommendedName>
        <fullName evidence="6">DEAD/DEAH-box helicase domain-containing protein</fullName>
    </recommendedName>
</protein>
<name>A0AAE1MY72_9FABA</name>
<keyword evidence="2" id="KW-0378">Hydrolase</keyword>
<feature type="compositionally biased region" description="Basic and acidic residues" evidence="5">
    <location>
        <begin position="65"/>
        <end position="76"/>
    </location>
</feature>
<keyword evidence="1" id="KW-0547">Nucleotide-binding</keyword>
<evidence type="ECO:0000259" key="6">
    <source>
        <dbReference type="Pfam" id="PF00270"/>
    </source>
</evidence>
<dbReference type="GO" id="GO:0016787">
    <property type="term" value="F:hydrolase activity"/>
    <property type="evidence" value="ECO:0007669"/>
    <property type="project" value="UniProtKB-KW"/>
</dbReference>
<dbReference type="InterPro" id="IPR027417">
    <property type="entry name" value="P-loop_NTPase"/>
</dbReference>
<dbReference type="SUPFAM" id="SSF52540">
    <property type="entry name" value="P-loop containing nucleoside triphosphate hydrolases"/>
    <property type="match status" value="1"/>
</dbReference>
<dbReference type="Pfam" id="PF00270">
    <property type="entry name" value="DEAD"/>
    <property type="match status" value="1"/>
</dbReference>
<dbReference type="GO" id="GO:0005524">
    <property type="term" value="F:ATP binding"/>
    <property type="evidence" value="ECO:0007669"/>
    <property type="project" value="UniProtKB-KW"/>
</dbReference>
<feature type="compositionally biased region" description="Low complexity" evidence="5">
    <location>
        <begin position="26"/>
        <end position="38"/>
    </location>
</feature>
<dbReference type="PANTHER" id="PTHR47960">
    <property type="entry name" value="DEAD-BOX ATP-DEPENDENT RNA HELICASE 50"/>
    <property type="match status" value="1"/>
</dbReference>
<feature type="compositionally biased region" description="Basic residues" evidence="5">
    <location>
        <begin position="39"/>
        <end position="50"/>
    </location>
</feature>
<comment type="caution">
    <text evidence="7">The sequence shown here is derived from an EMBL/GenBank/DDBJ whole genome shotgun (WGS) entry which is preliminary data.</text>
</comment>
<feature type="region of interest" description="Disordered" evidence="5">
    <location>
        <begin position="1"/>
        <end position="126"/>
    </location>
</feature>
<feature type="domain" description="DEAD/DEAH-box helicase" evidence="6">
    <location>
        <begin position="252"/>
        <end position="356"/>
    </location>
</feature>
<evidence type="ECO:0000256" key="1">
    <source>
        <dbReference type="ARBA" id="ARBA00022741"/>
    </source>
</evidence>
<gene>
    <name evidence="7" type="ORF">QN277_011329</name>
</gene>
<evidence type="ECO:0000313" key="8">
    <source>
        <dbReference type="Proteomes" id="UP001293593"/>
    </source>
</evidence>
<proteinExistence type="predicted"/>
<dbReference type="AlphaFoldDB" id="A0AAE1MY72"/>
<dbReference type="InterPro" id="IPR011545">
    <property type="entry name" value="DEAD/DEAH_box_helicase_dom"/>
</dbReference>
<dbReference type="Proteomes" id="UP001293593">
    <property type="component" value="Unassembled WGS sequence"/>
</dbReference>
<keyword evidence="3" id="KW-0347">Helicase</keyword>
<evidence type="ECO:0000256" key="5">
    <source>
        <dbReference type="SAM" id="MobiDB-lite"/>
    </source>
</evidence>
<keyword evidence="8" id="KW-1185">Reference proteome</keyword>
<dbReference type="Gene3D" id="3.40.50.300">
    <property type="entry name" value="P-loop containing nucleotide triphosphate hydrolases"/>
    <property type="match status" value="2"/>
</dbReference>
<organism evidence="7 8">
    <name type="scientific">Acacia crassicarpa</name>
    <name type="common">northern wattle</name>
    <dbReference type="NCBI Taxonomy" id="499986"/>
    <lineage>
        <taxon>Eukaryota</taxon>
        <taxon>Viridiplantae</taxon>
        <taxon>Streptophyta</taxon>
        <taxon>Embryophyta</taxon>
        <taxon>Tracheophyta</taxon>
        <taxon>Spermatophyta</taxon>
        <taxon>Magnoliopsida</taxon>
        <taxon>eudicotyledons</taxon>
        <taxon>Gunneridae</taxon>
        <taxon>Pentapetalae</taxon>
        <taxon>rosids</taxon>
        <taxon>fabids</taxon>
        <taxon>Fabales</taxon>
        <taxon>Fabaceae</taxon>
        <taxon>Caesalpinioideae</taxon>
        <taxon>mimosoid clade</taxon>
        <taxon>Acacieae</taxon>
        <taxon>Acacia</taxon>
    </lineage>
</organism>
<reference evidence="7" key="1">
    <citation type="submission" date="2023-10" db="EMBL/GenBank/DDBJ databases">
        <title>Chromosome-level genome of the transformable northern wattle, Acacia crassicarpa.</title>
        <authorList>
            <person name="Massaro I."/>
            <person name="Sinha N.R."/>
            <person name="Poethig S."/>
            <person name="Leichty A.R."/>
        </authorList>
    </citation>
    <scope>NUCLEOTIDE SEQUENCE</scope>
    <source>
        <strain evidence="7">Acra3RX</strain>
        <tissue evidence="7">Leaf</tissue>
    </source>
</reference>